<feature type="region of interest" description="Disordered" evidence="1">
    <location>
        <begin position="129"/>
        <end position="148"/>
    </location>
</feature>
<keyword evidence="3" id="KW-1185">Reference proteome</keyword>
<feature type="compositionally biased region" description="Polar residues" evidence="1">
    <location>
        <begin position="138"/>
        <end position="148"/>
    </location>
</feature>
<dbReference type="EMBL" id="JANPWB010000009">
    <property type="protein sequence ID" value="KAJ1148302.1"/>
    <property type="molecule type" value="Genomic_DNA"/>
</dbReference>
<protein>
    <submittedName>
        <fullName evidence="2">Uncharacterized protein</fullName>
    </submittedName>
</protein>
<evidence type="ECO:0000313" key="2">
    <source>
        <dbReference type="EMBL" id="KAJ1148302.1"/>
    </source>
</evidence>
<proteinExistence type="predicted"/>
<evidence type="ECO:0000256" key="1">
    <source>
        <dbReference type="SAM" id="MobiDB-lite"/>
    </source>
</evidence>
<organism evidence="2 3">
    <name type="scientific">Pleurodeles waltl</name>
    <name type="common">Iberian ribbed newt</name>
    <dbReference type="NCBI Taxonomy" id="8319"/>
    <lineage>
        <taxon>Eukaryota</taxon>
        <taxon>Metazoa</taxon>
        <taxon>Chordata</taxon>
        <taxon>Craniata</taxon>
        <taxon>Vertebrata</taxon>
        <taxon>Euteleostomi</taxon>
        <taxon>Amphibia</taxon>
        <taxon>Batrachia</taxon>
        <taxon>Caudata</taxon>
        <taxon>Salamandroidea</taxon>
        <taxon>Salamandridae</taxon>
        <taxon>Pleurodelinae</taxon>
        <taxon>Pleurodeles</taxon>
    </lineage>
</organism>
<reference evidence="2" key="1">
    <citation type="journal article" date="2022" name="bioRxiv">
        <title>Sequencing and chromosome-scale assembly of the giantPleurodeles waltlgenome.</title>
        <authorList>
            <person name="Brown T."/>
            <person name="Elewa A."/>
            <person name="Iarovenko S."/>
            <person name="Subramanian E."/>
            <person name="Araus A.J."/>
            <person name="Petzold A."/>
            <person name="Susuki M."/>
            <person name="Suzuki K.-i.T."/>
            <person name="Hayashi T."/>
            <person name="Toyoda A."/>
            <person name="Oliveira C."/>
            <person name="Osipova E."/>
            <person name="Leigh N.D."/>
            <person name="Simon A."/>
            <person name="Yun M.H."/>
        </authorList>
    </citation>
    <scope>NUCLEOTIDE SEQUENCE</scope>
    <source>
        <strain evidence="2">20211129_DDA</strain>
        <tissue evidence="2">Liver</tissue>
    </source>
</reference>
<sequence length="148" mass="15521">MGLGCGPASVRGAISRVLGPPSGIGIPVLEEFCAAMELGALDSRGDSCRRRMRGSSLHRRNAICPGLKVSMSQAERSELVSPVGYQLEGKGGAHQPSPERDEPGRVEIQADATMALACLDRQRGLDTASLMQEEVMPQTKSTASGGLS</sequence>
<dbReference type="Proteomes" id="UP001066276">
    <property type="component" value="Chromosome 5"/>
</dbReference>
<accession>A0AAV7R6A7</accession>
<dbReference type="AlphaFoldDB" id="A0AAV7R6A7"/>
<gene>
    <name evidence="2" type="ORF">NDU88_001139</name>
</gene>
<evidence type="ECO:0000313" key="3">
    <source>
        <dbReference type="Proteomes" id="UP001066276"/>
    </source>
</evidence>
<comment type="caution">
    <text evidence="2">The sequence shown here is derived from an EMBL/GenBank/DDBJ whole genome shotgun (WGS) entry which is preliminary data.</text>
</comment>
<name>A0AAV7R6A7_PLEWA</name>